<comment type="caution">
    <text evidence="1">The sequence shown here is derived from an EMBL/GenBank/DDBJ whole genome shotgun (WGS) entry which is preliminary data.</text>
</comment>
<organism evidence="1 2">
    <name type="scientific">Rotaria magnacalcarata</name>
    <dbReference type="NCBI Taxonomy" id="392030"/>
    <lineage>
        <taxon>Eukaryota</taxon>
        <taxon>Metazoa</taxon>
        <taxon>Spiralia</taxon>
        <taxon>Gnathifera</taxon>
        <taxon>Rotifera</taxon>
        <taxon>Eurotatoria</taxon>
        <taxon>Bdelloidea</taxon>
        <taxon>Philodinida</taxon>
        <taxon>Philodinidae</taxon>
        <taxon>Rotaria</taxon>
    </lineage>
</organism>
<reference evidence="1" key="1">
    <citation type="submission" date="2021-02" db="EMBL/GenBank/DDBJ databases">
        <authorList>
            <person name="Nowell W R."/>
        </authorList>
    </citation>
    <scope>NUCLEOTIDE SEQUENCE</scope>
</reference>
<name>A0A8S3K5V7_9BILA</name>
<protein>
    <submittedName>
        <fullName evidence="1">Uncharacterized protein</fullName>
    </submittedName>
</protein>
<feature type="non-terminal residue" evidence="1">
    <location>
        <position position="1"/>
    </location>
</feature>
<proteinExistence type="predicted"/>
<evidence type="ECO:0000313" key="1">
    <source>
        <dbReference type="EMBL" id="CAF5226708.1"/>
    </source>
</evidence>
<evidence type="ECO:0000313" key="2">
    <source>
        <dbReference type="Proteomes" id="UP000676336"/>
    </source>
</evidence>
<sequence length="97" mass="10893">ESQLYDDVKNVIIYHEKLENRNPTTKKTDVALKEEEEIGLFGLCSMFLSTKDLFRSISDCQIPSSTPDGTVTAFVLFNDPIDITTAIKNYDNQVTSA</sequence>
<dbReference type="EMBL" id="CAJOBI010362226">
    <property type="protein sequence ID" value="CAF5226708.1"/>
    <property type="molecule type" value="Genomic_DNA"/>
</dbReference>
<dbReference type="Proteomes" id="UP000676336">
    <property type="component" value="Unassembled WGS sequence"/>
</dbReference>
<accession>A0A8S3K5V7</accession>
<dbReference type="AlphaFoldDB" id="A0A8S3K5V7"/>
<gene>
    <name evidence="1" type="ORF">SMN809_LOCUS84917</name>
</gene>